<gene>
    <name evidence="2" type="ORF">HNR10_000694</name>
</gene>
<evidence type="ECO:0000256" key="1">
    <source>
        <dbReference type="SAM" id="MobiDB-lite"/>
    </source>
</evidence>
<dbReference type="Proteomes" id="UP000572051">
    <property type="component" value="Unassembled WGS sequence"/>
</dbReference>
<sequence length="57" mass="6538">MKRETHEYLAANRTPGHVPGEFTDSLPDVEGTLEEVMERAYEEGRQRLQEKCEGTDT</sequence>
<name>A0A7Z0EIR4_9ACTN</name>
<protein>
    <submittedName>
        <fullName evidence="2">Uncharacterized protein</fullName>
    </submittedName>
</protein>
<reference evidence="2 3" key="1">
    <citation type="submission" date="2020-07" db="EMBL/GenBank/DDBJ databases">
        <title>Sequencing the genomes of 1000 actinobacteria strains.</title>
        <authorList>
            <person name="Klenk H.-P."/>
        </authorList>
    </citation>
    <scope>NUCLEOTIDE SEQUENCE [LARGE SCALE GENOMIC DNA]</scope>
    <source>
        <strain evidence="2 3">DSM 44442</strain>
    </source>
</reference>
<evidence type="ECO:0000313" key="2">
    <source>
        <dbReference type="EMBL" id="NYJ32813.1"/>
    </source>
</evidence>
<dbReference type="AlphaFoldDB" id="A0A7Z0EIR4"/>
<evidence type="ECO:0000313" key="3">
    <source>
        <dbReference type="Proteomes" id="UP000572051"/>
    </source>
</evidence>
<organism evidence="2 3">
    <name type="scientific">Nocardiopsis aegyptia</name>
    <dbReference type="NCBI Taxonomy" id="220378"/>
    <lineage>
        <taxon>Bacteria</taxon>
        <taxon>Bacillati</taxon>
        <taxon>Actinomycetota</taxon>
        <taxon>Actinomycetes</taxon>
        <taxon>Streptosporangiales</taxon>
        <taxon>Nocardiopsidaceae</taxon>
        <taxon>Nocardiopsis</taxon>
    </lineage>
</organism>
<dbReference type="EMBL" id="JACCFS010000001">
    <property type="protein sequence ID" value="NYJ32813.1"/>
    <property type="molecule type" value="Genomic_DNA"/>
</dbReference>
<proteinExistence type="predicted"/>
<feature type="region of interest" description="Disordered" evidence="1">
    <location>
        <begin position="1"/>
        <end position="23"/>
    </location>
</feature>
<comment type="caution">
    <text evidence="2">The sequence shown here is derived from an EMBL/GenBank/DDBJ whole genome shotgun (WGS) entry which is preliminary data.</text>
</comment>
<keyword evidence="3" id="KW-1185">Reference proteome</keyword>
<accession>A0A7Z0EIR4</accession>
<dbReference type="RefSeq" id="WP_179820766.1">
    <property type="nucleotide sequence ID" value="NZ_JACCFS010000001.1"/>
</dbReference>